<evidence type="ECO:0000313" key="4">
    <source>
        <dbReference type="Proteomes" id="UP001219525"/>
    </source>
</evidence>
<dbReference type="InterPro" id="IPR039510">
    <property type="entry name" value="Vint_dom"/>
</dbReference>
<protein>
    <submittedName>
        <fullName evidence="3">Hint-domain-containing protein</fullName>
    </submittedName>
</protein>
<feature type="domain" description="Vint" evidence="1">
    <location>
        <begin position="393"/>
        <end position="514"/>
    </location>
</feature>
<evidence type="ECO:0000259" key="2">
    <source>
        <dbReference type="Pfam" id="PF14624"/>
    </source>
</evidence>
<organism evidence="3 4">
    <name type="scientific">Mycena pura</name>
    <dbReference type="NCBI Taxonomy" id="153505"/>
    <lineage>
        <taxon>Eukaryota</taxon>
        <taxon>Fungi</taxon>
        <taxon>Dikarya</taxon>
        <taxon>Basidiomycota</taxon>
        <taxon>Agaricomycotina</taxon>
        <taxon>Agaricomycetes</taxon>
        <taxon>Agaricomycetidae</taxon>
        <taxon>Agaricales</taxon>
        <taxon>Marasmiineae</taxon>
        <taxon>Mycenaceae</taxon>
        <taxon>Mycena</taxon>
    </lineage>
</organism>
<proteinExistence type="predicted"/>
<dbReference type="InterPro" id="IPR051266">
    <property type="entry name" value="CLCR"/>
</dbReference>
<gene>
    <name evidence="3" type="ORF">GGX14DRAFT_453189</name>
</gene>
<dbReference type="PANTHER" id="PTHR10579">
    <property type="entry name" value="CALCIUM-ACTIVATED CHLORIDE CHANNEL REGULATOR"/>
    <property type="match status" value="1"/>
</dbReference>
<dbReference type="EMBL" id="JARJCW010000031">
    <property type="protein sequence ID" value="KAJ7209130.1"/>
    <property type="molecule type" value="Genomic_DNA"/>
</dbReference>
<dbReference type="Proteomes" id="UP001219525">
    <property type="component" value="Unassembled WGS sequence"/>
</dbReference>
<evidence type="ECO:0000313" key="3">
    <source>
        <dbReference type="EMBL" id="KAJ7209130.1"/>
    </source>
</evidence>
<dbReference type="Gene3D" id="3.40.50.410">
    <property type="entry name" value="von Willebrand factor, type A domain"/>
    <property type="match status" value="1"/>
</dbReference>
<feature type="domain" description="VWA-Hint protein Vwaint" evidence="2">
    <location>
        <begin position="295"/>
        <end position="360"/>
    </location>
</feature>
<dbReference type="AlphaFoldDB" id="A0AAD6YCI4"/>
<dbReference type="InterPro" id="IPR032838">
    <property type="entry name" value="Vwaint_dom"/>
</dbReference>
<reference evidence="3" key="1">
    <citation type="submission" date="2023-03" db="EMBL/GenBank/DDBJ databases">
        <title>Massive genome expansion in bonnet fungi (Mycena s.s.) driven by repeated elements and novel gene families across ecological guilds.</title>
        <authorList>
            <consortium name="Lawrence Berkeley National Laboratory"/>
            <person name="Harder C.B."/>
            <person name="Miyauchi S."/>
            <person name="Viragh M."/>
            <person name="Kuo A."/>
            <person name="Thoen E."/>
            <person name="Andreopoulos B."/>
            <person name="Lu D."/>
            <person name="Skrede I."/>
            <person name="Drula E."/>
            <person name="Henrissat B."/>
            <person name="Morin E."/>
            <person name="Kohler A."/>
            <person name="Barry K."/>
            <person name="LaButti K."/>
            <person name="Morin E."/>
            <person name="Salamov A."/>
            <person name="Lipzen A."/>
            <person name="Mereny Z."/>
            <person name="Hegedus B."/>
            <person name="Baldrian P."/>
            <person name="Stursova M."/>
            <person name="Weitz H."/>
            <person name="Taylor A."/>
            <person name="Grigoriev I.V."/>
            <person name="Nagy L.G."/>
            <person name="Martin F."/>
            <person name="Kauserud H."/>
        </authorList>
    </citation>
    <scope>NUCLEOTIDE SEQUENCE</scope>
    <source>
        <strain evidence="3">9144</strain>
    </source>
</reference>
<dbReference type="InterPro" id="IPR036465">
    <property type="entry name" value="vWFA_dom_sf"/>
</dbReference>
<dbReference type="SUPFAM" id="SSF53300">
    <property type="entry name" value="vWA-like"/>
    <property type="match status" value="1"/>
</dbReference>
<evidence type="ECO:0000259" key="1">
    <source>
        <dbReference type="Pfam" id="PF14623"/>
    </source>
</evidence>
<comment type="caution">
    <text evidence="3">The sequence shown here is derived from an EMBL/GenBank/DDBJ whole genome shotgun (WGS) entry which is preliminary data.</text>
</comment>
<feature type="non-terminal residue" evidence="3">
    <location>
        <position position="516"/>
    </location>
</feature>
<dbReference type="Pfam" id="PF14623">
    <property type="entry name" value="Vint"/>
    <property type="match status" value="1"/>
</dbReference>
<name>A0AAD6YCI4_9AGAR</name>
<dbReference type="PANTHER" id="PTHR10579:SF43">
    <property type="entry name" value="ZINC FINGER (C3HC4-TYPE RING FINGER) FAMILY PROTEIN"/>
    <property type="match status" value="1"/>
</dbReference>
<keyword evidence="4" id="KW-1185">Reference proteome</keyword>
<accession>A0AAD6YCI4</accession>
<sequence length="516" mass="55731">MTERNKKDTWKKVSGLATGGNTNLWDGLKTGLNVLTGREKPRDTSETNTQQRLHALFLLTDGQPNVEPPRGHLPSLEAYLDAIPANTPRPSIHTFGFGYELDSSLLDALAHRGGGMYGFMPDSGMVGTVFVHAVANVACAWAASCQVSVEIEPEQQNGVQVVGAFPVVEASWGAQIQVGDILYGQSRDLIVRLPSDCFGPKATSRATVTAHYRPYWLAADAQPLIATASVNPNIEREDSVDLRYNAFRLSFVRAVKDLLAASSSRAIPDAAKAVFLSSLTQLQADPALASYAPAAALRTDIASEVVMAVESANWKRWGYHYLPSLARSHLRQQCANFKDPGLQVYGAQSALFLATRNTLSEKFDTLPPPTPSRRTVHSSPLHSMSQWQSPSGPCFAGTCEVVLGDGKRVRVEELRAEMQVRTPNGPRTVVGLLRTACAGGMTELVELDGLLVTPWHPVLRDGGEWAFPASLGAVTRRPCEAVYSILLQRDEDPEAHAVCVGGVWCVTLGHGAVEGV</sequence>
<dbReference type="Pfam" id="PF14624">
    <property type="entry name" value="Vwaint"/>
    <property type="match status" value="1"/>
</dbReference>